<evidence type="ECO:0000313" key="2">
    <source>
        <dbReference type="Proteomes" id="UP000016930"/>
    </source>
</evidence>
<dbReference type="HOGENOM" id="CLU_1384001_0_0_1"/>
<organism evidence="1 2">
    <name type="scientific">Ceriporiopsis subvermispora (strain B)</name>
    <name type="common">White-rot fungus</name>
    <name type="synonym">Gelatoporia subvermispora</name>
    <dbReference type="NCBI Taxonomy" id="914234"/>
    <lineage>
        <taxon>Eukaryota</taxon>
        <taxon>Fungi</taxon>
        <taxon>Dikarya</taxon>
        <taxon>Basidiomycota</taxon>
        <taxon>Agaricomycotina</taxon>
        <taxon>Agaricomycetes</taxon>
        <taxon>Polyporales</taxon>
        <taxon>Gelatoporiaceae</taxon>
        <taxon>Gelatoporia</taxon>
    </lineage>
</organism>
<dbReference type="AlphaFoldDB" id="M2R4Z4"/>
<gene>
    <name evidence="1" type="ORF">CERSUDRAFT_117485</name>
</gene>
<evidence type="ECO:0000313" key="1">
    <source>
        <dbReference type="EMBL" id="EMD33956.1"/>
    </source>
</evidence>
<dbReference type="Proteomes" id="UP000016930">
    <property type="component" value="Unassembled WGS sequence"/>
</dbReference>
<dbReference type="STRING" id="914234.M2R4Z4"/>
<reference evidence="1 2" key="1">
    <citation type="journal article" date="2012" name="Proc. Natl. Acad. Sci. U.S.A.">
        <title>Comparative genomics of Ceriporiopsis subvermispora and Phanerochaete chrysosporium provide insight into selective ligninolysis.</title>
        <authorList>
            <person name="Fernandez-Fueyo E."/>
            <person name="Ruiz-Duenas F.J."/>
            <person name="Ferreira P."/>
            <person name="Floudas D."/>
            <person name="Hibbett D.S."/>
            <person name="Canessa P."/>
            <person name="Larrondo L.F."/>
            <person name="James T.Y."/>
            <person name="Seelenfreund D."/>
            <person name="Lobos S."/>
            <person name="Polanco R."/>
            <person name="Tello M."/>
            <person name="Honda Y."/>
            <person name="Watanabe T."/>
            <person name="Watanabe T."/>
            <person name="Ryu J.S."/>
            <person name="Kubicek C.P."/>
            <person name="Schmoll M."/>
            <person name="Gaskell J."/>
            <person name="Hammel K.E."/>
            <person name="St John F.J."/>
            <person name="Vanden Wymelenberg A."/>
            <person name="Sabat G."/>
            <person name="Splinter BonDurant S."/>
            <person name="Syed K."/>
            <person name="Yadav J.S."/>
            <person name="Doddapaneni H."/>
            <person name="Subramanian V."/>
            <person name="Lavin J.L."/>
            <person name="Oguiza J.A."/>
            <person name="Perez G."/>
            <person name="Pisabarro A.G."/>
            <person name="Ramirez L."/>
            <person name="Santoyo F."/>
            <person name="Master E."/>
            <person name="Coutinho P.M."/>
            <person name="Henrissat B."/>
            <person name="Lombard V."/>
            <person name="Magnuson J.K."/>
            <person name="Kuees U."/>
            <person name="Hori C."/>
            <person name="Igarashi K."/>
            <person name="Samejima M."/>
            <person name="Held B.W."/>
            <person name="Barry K.W."/>
            <person name="LaButti K.M."/>
            <person name="Lapidus A."/>
            <person name="Lindquist E.A."/>
            <person name="Lucas S.M."/>
            <person name="Riley R."/>
            <person name="Salamov A.A."/>
            <person name="Hoffmeister D."/>
            <person name="Schwenk D."/>
            <person name="Hadar Y."/>
            <person name="Yarden O."/>
            <person name="de Vries R.P."/>
            <person name="Wiebenga A."/>
            <person name="Stenlid J."/>
            <person name="Eastwood D."/>
            <person name="Grigoriev I.V."/>
            <person name="Berka R.M."/>
            <person name="Blanchette R.A."/>
            <person name="Kersten P."/>
            <person name="Martinez A.T."/>
            <person name="Vicuna R."/>
            <person name="Cullen D."/>
        </authorList>
    </citation>
    <scope>NUCLEOTIDE SEQUENCE [LARGE SCALE GENOMIC DNA]</scope>
    <source>
        <strain evidence="1 2">B</strain>
    </source>
</reference>
<proteinExistence type="predicted"/>
<protein>
    <recommendedName>
        <fullName evidence="3">F-box domain-containing protein</fullName>
    </recommendedName>
</protein>
<accession>M2R4Z4</accession>
<name>M2R4Z4_CERS8</name>
<evidence type="ECO:0008006" key="3">
    <source>
        <dbReference type="Google" id="ProtNLM"/>
    </source>
</evidence>
<dbReference type="EMBL" id="KB445804">
    <property type="protein sequence ID" value="EMD33956.1"/>
    <property type="molecule type" value="Genomic_DNA"/>
</dbReference>
<keyword evidence="2" id="KW-1185">Reference proteome</keyword>
<sequence>MDVFLLLPNVRSLVLSAWHEAPLHFRSAYAERANPFHTIKRLAVHHVFQADFSHFAAWIRECAAAVGGLRLTHFKLTAGLGLARAQIQEVLSALAAAPLRMLTLALEVVLWAEPELLECISEMCPEFEALTLLCRENALQTQTKACVWLPPTWTYAPHLAGLRRPLVFAWNFYIEPPREHGLADLERIECSWRIARR</sequence>